<keyword evidence="3" id="KW-0413">Isomerase</keyword>
<accession>A0A511K8M2</accession>
<feature type="region of interest" description="Disordered" evidence="2">
    <location>
        <begin position="63"/>
        <end position="91"/>
    </location>
</feature>
<evidence type="ECO:0000256" key="2">
    <source>
        <dbReference type="SAM" id="MobiDB-lite"/>
    </source>
</evidence>
<evidence type="ECO:0000313" key="3">
    <source>
        <dbReference type="EMBL" id="GEM06345.1"/>
    </source>
</evidence>
<feature type="coiled-coil region" evidence="1">
    <location>
        <begin position="330"/>
        <end position="361"/>
    </location>
</feature>
<dbReference type="OrthoDB" id="2529219at2759"/>
<keyword evidence="1" id="KW-0175">Coiled coil</keyword>
<gene>
    <name evidence="3" type="ORF">Rt10032_c01g0362</name>
</gene>
<feature type="region of interest" description="Disordered" evidence="2">
    <location>
        <begin position="1"/>
        <end position="48"/>
    </location>
</feature>
<protein>
    <submittedName>
        <fullName evidence="3">Mannose-6-phosphate isomerase</fullName>
    </submittedName>
</protein>
<dbReference type="GO" id="GO:0016853">
    <property type="term" value="F:isomerase activity"/>
    <property type="evidence" value="ECO:0007669"/>
    <property type="project" value="UniProtKB-KW"/>
</dbReference>
<dbReference type="Proteomes" id="UP000321518">
    <property type="component" value="Unassembled WGS sequence"/>
</dbReference>
<organism evidence="3 4">
    <name type="scientific">Rhodotorula toruloides</name>
    <name type="common">Yeast</name>
    <name type="synonym">Rhodosporidium toruloides</name>
    <dbReference type="NCBI Taxonomy" id="5286"/>
    <lineage>
        <taxon>Eukaryota</taxon>
        <taxon>Fungi</taxon>
        <taxon>Dikarya</taxon>
        <taxon>Basidiomycota</taxon>
        <taxon>Pucciniomycotina</taxon>
        <taxon>Microbotryomycetes</taxon>
        <taxon>Sporidiobolales</taxon>
        <taxon>Sporidiobolaceae</taxon>
        <taxon>Rhodotorula</taxon>
    </lineage>
</organism>
<dbReference type="AlphaFoldDB" id="A0A511K8M2"/>
<feature type="compositionally biased region" description="Low complexity" evidence="2">
    <location>
        <begin position="27"/>
        <end position="41"/>
    </location>
</feature>
<feature type="coiled-coil region" evidence="1">
    <location>
        <begin position="97"/>
        <end position="185"/>
    </location>
</feature>
<name>A0A511K8M2_RHOTO</name>
<proteinExistence type="predicted"/>
<reference evidence="3 4" key="1">
    <citation type="submission" date="2019-07" db="EMBL/GenBank/DDBJ databases">
        <title>Rhodotorula toruloides NBRC10032 genome sequencing.</title>
        <authorList>
            <person name="Shida Y."/>
            <person name="Takaku H."/>
            <person name="Ogasawara W."/>
            <person name="Mori K."/>
        </authorList>
    </citation>
    <scope>NUCLEOTIDE SEQUENCE [LARGE SCALE GENOMIC DNA]</scope>
    <source>
        <strain evidence="3 4">NBRC10032</strain>
    </source>
</reference>
<dbReference type="EMBL" id="BJWK01000001">
    <property type="protein sequence ID" value="GEM06345.1"/>
    <property type="molecule type" value="Genomic_DNA"/>
</dbReference>
<evidence type="ECO:0000256" key="1">
    <source>
        <dbReference type="SAM" id="Coils"/>
    </source>
</evidence>
<evidence type="ECO:0000313" key="4">
    <source>
        <dbReference type="Proteomes" id="UP000321518"/>
    </source>
</evidence>
<comment type="caution">
    <text evidence="3">The sequence shown here is derived from an EMBL/GenBank/DDBJ whole genome shotgun (WGS) entry which is preliminary data.</text>
</comment>
<sequence length="371" mass="39483">MDSPDKSLYTPVSLADTLSGPQRTYRATANSASSGFTATASAKDRSQAAKKEAAAMCEMLGLSGGGGANVEATPKPGRSLNSTRTADKEARGPLVEVVSLRSTLEGKEQEIAAMRKELAALAREKRDLLAKVDRLEKAAQTNKAALDVKQMERLEKEFEVQEQMLAGFQKENEKQALEVDRLKTRQRRMGEFLERAYGPYWQDELGLADRPGVSAASPAVRGKLAARASLLGTPVGLGALARSTSFSTSLAQSAIPESPTDVEPPSPSGAVFPSVPTASPPVPPAISPTAPLPSLLAPALDRSALPQHLESIQALLRAMEARLVARDIELAAVEKRAKEERAKAHEMAEELERTVQEAQSMLPVGVVAAAT</sequence>